<protein>
    <submittedName>
        <fullName evidence="2">Uncharacterized protein</fullName>
    </submittedName>
</protein>
<reference evidence="2" key="1">
    <citation type="submission" date="2020-12" db="UniProtKB">
        <authorList>
            <consortium name="WormBaseParasite"/>
        </authorList>
    </citation>
    <scope>IDENTIFICATION</scope>
    <source>
        <strain evidence="2">MHco3</strain>
    </source>
</reference>
<sequence length="108" mass="12321">MLICALNARMLAREACIEIKMQQARKNKHEVFRLTDTRIHGSPHVIFVLEKNCPLEHATAKATTVWVSVDTHLAVNIDPYESMGMALWLNPSSHNIRCLSTNIKLRKE</sequence>
<evidence type="ECO:0000313" key="1">
    <source>
        <dbReference type="Proteomes" id="UP000025227"/>
    </source>
</evidence>
<dbReference type="AlphaFoldDB" id="A0A7I4YXN8"/>
<dbReference type="WBParaSite" id="HCON_00146160-00001">
    <property type="protein sequence ID" value="HCON_00146160-00001"/>
    <property type="gene ID" value="HCON_00146160"/>
</dbReference>
<proteinExistence type="predicted"/>
<accession>A0A7I4YXN8</accession>
<organism evidence="1 2">
    <name type="scientific">Haemonchus contortus</name>
    <name type="common">Barber pole worm</name>
    <dbReference type="NCBI Taxonomy" id="6289"/>
    <lineage>
        <taxon>Eukaryota</taxon>
        <taxon>Metazoa</taxon>
        <taxon>Ecdysozoa</taxon>
        <taxon>Nematoda</taxon>
        <taxon>Chromadorea</taxon>
        <taxon>Rhabditida</taxon>
        <taxon>Rhabditina</taxon>
        <taxon>Rhabditomorpha</taxon>
        <taxon>Strongyloidea</taxon>
        <taxon>Trichostrongylidae</taxon>
        <taxon>Haemonchus</taxon>
    </lineage>
</organism>
<keyword evidence="1" id="KW-1185">Reference proteome</keyword>
<dbReference type="Proteomes" id="UP000025227">
    <property type="component" value="Unplaced"/>
</dbReference>
<name>A0A7I4YXN8_HAECO</name>
<evidence type="ECO:0000313" key="2">
    <source>
        <dbReference type="WBParaSite" id="HCON_00146160-00001"/>
    </source>
</evidence>